<dbReference type="Proteomes" id="UP000385207">
    <property type="component" value="Unassembled WGS sequence"/>
</dbReference>
<evidence type="ECO:0000259" key="1">
    <source>
        <dbReference type="Pfam" id="PF09994"/>
    </source>
</evidence>
<evidence type="ECO:0000313" key="2">
    <source>
        <dbReference type="EMBL" id="VVP24413.1"/>
    </source>
</evidence>
<dbReference type="RefSeq" id="WP_150784607.1">
    <property type="nucleotide sequence ID" value="NZ_CABVII010000019.1"/>
</dbReference>
<organism evidence="2 3">
    <name type="scientific">Pseudomonas fluorescens</name>
    <dbReference type="NCBI Taxonomy" id="294"/>
    <lineage>
        <taxon>Bacteria</taxon>
        <taxon>Pseudomonadati</taxon>
        <taxon>Pseudomonadota</taxon>
        <taxon>Gammaproteobacteria</taxon>
        <taxon>Pseudomonadales</taxon>
        <taxon>Pseudomonadaceae</taxon>
        <taxon>Pseudomonas</taxon>
    </lineage>
</organism>
<dbReference type="PANTHER" id="PTHR33840">
    <property type="match status" value="1"/>
</dbReference>
<dbReference type="OrthoDB" id="4378831at2"/>
<dbReference type="InterPro" id="IPR029058">
    <property type="entry name" value="AB_hydrolase_fold"/>
</dbReference>
<dbReference type="InterPro" id="IPR018712">
    <property type="entry name" value="Tle1-like_cat"/>
</dbReference>
<dbReference type="SUPFAM" id="SSF53474">
    <property type="entry name" value="alpha/beta-Hydrolases"/>
    <property type="match status" value="1"/>
</dbReference>
<dbReference type="EMBL" id="CABVII010000019">
    <property type="protein sequence ID" value="VVP24413.1"/>
    <property type="molecule type" value="Genomic_DNA"/>
</dbReference>
<reference evidence="2 3" key="1">
    <citation type="submission" date="2019-09" db="EMBL/GenBank/DDBJ databases">
        <authorList>
            <person name="Chandra G."/>
            <person name="Truman W A."/>
        </authorList>
    </citation>
    <scope>NUCLEOTIDE SEQUENCE [LARGE SCALE GENOMIC DNA]</scope>
    <source>
        <strain evidence="2">PS862</strain>
    </source>
</reference>
<accession>A0A5E7MIM7</accession>
<evidence type="ECO:0000313" key="3">
    <source>
        <dbReference type="Proteomes" id="UP000385207"/>
    </source>
</evidence>
<dbReference type="Pfam" id="PF09994">
    <property type="entry name" value="T6SS_Tle1-like_cat"/>
    <property type="match status" value="1"/>
</dbReference>
<feature type="domain" description="T6SS Phospholipase effector Tle1-like catalytic" evidence="1">
    <location>
        <begin position="5"/>
        <end position="289"/>
    </location>
</feature>
<dbReference type="Gene3D" id="2.60.120.430">
    <property type="entry name" value="Galactose-binding lectin"/>
    <property type="match status" value="1"/>
</dbReference>
<gene>
    <name evidence="2" type="ORF">PS862_04024</name>
</gene>
<protein>
    <recommendedName>
        <fullName evidence="1">T6SS Phospholipase effector Tle1-like catalytic domain-containing protein</fullName>
    </recommendedName>
</protein>
<proteinExistence type="predicted"/>
<dbReference type="AlphaFoldDB" id="A0A5E7MIM7"/>
<sequence length="533" mass="60391">MPSLRLILLFDGTDNTPKDRTNVWRTYGLLAEKDVNGVPQKKEYISGVGTDVGELVRGSIFGQGVARKIREGYEWLVENYQDDAQIYVFGFSRGAFAARSLVQMIAICGLARPDTLKEWSTKEIFDRYADISQQDSEVIRPIWRLRYWQGHPAQAPSGWHPDRLEARLIDDVYVRAVKIHMAGLWDTVGAIDADALHNKDAHRGKSAAHNVRPTRAQGYGYHALAIDEHRPMFEASLWRAFAETGKEAETLADFTKCYEQRWFIGAHSDVGGGYQDDDLPNITLHWMMQKATALGLAFTHTIEPRPGAWHDPVHDSFKAFAGQILNIWDEIKNGDQRNYRDIGRLPRSIVTAGGTAGSLCTINETIDDSVLRRWQEDPTYRPPKLVGYFVRNPGELPHGTTTAQRTQRIYAEKYWNQTGVFLRAGVRYRAHVVPGVGEPLRDLKYIARGIDGEDWDSVAHRTASLVHGKRKDDAKWFALIGTVDKNHPWVMKDGGEFTVPVSGQMLCYFNDVQIELGFYDNNSGWVMLEVEQL</sequence>
<name>A0A5E7MIM7_PSEFL</name>
<dbReference type="PANTHER" id="PTHR33840:SF1">
    <property type="entry name" value="TLE1 PHOSPHOLIPASE DOMAIN-CONTAINING PROTEIN"/>
    <property type="match status" value="1"/>
</dbReference>